<dbReference type="PANTHER" id="PTHR47129">
    <property type="entry name" value="QUINONE OXIDOREDUCTASE 2"/>
    <property type="match status" value="1"/>
</dbReference>
<dbReference type="RefSeq" id="WP_221457655.1">
    <property type="nucleotide sequence ID" value="NZ_BAABKT010000039.1"/>
</dbReference>
<name>A0A841EFS8_9ACTN</name>
<dbReference type="InterPro" id="IPR052718">
    <property type="entry name" value="NmrA-type_oxidoreductase"/>
</dbReference>
<dbReference type="InterPro" id="IPR036291">
    <property type="entry name" value="NAD(P)-bd_dom_sf"/>
</dbReference>
<keyword evidence="2" id="KW-0560">Oxidoreductase</keyword>
<dbReference type="Gene3D" id="3.40.50.720">
    <property type="entry name" value="NAD(P)-binding Rossmann-like Domain"/>
    <property type="match status" value="1"/>
</dbReference>
<dbReference type="EC" id="1.6.5.2" evidence="2"/>
<evidence type="ECO:0000313" key="2">
    <source>
        <dbReference type="EMBL" id="MBB5999738.1"/>
    </source>
</evidence>
<keyword evidence="3" id="KW-1185">Reference proteome</keyword>
<protein>
    <submittedName>
        <fullName evidence="2">NAD(P)H dehydrogenase (Quinone)</fullName>
        <ecNumber evidence="2">1.6.5.2</ecNumber>
    </submittedName>
</protein>
<dbReference type="EMBL" id="JACHLY010000001">
    <property type="protein sequence ID" value="MBB5999738.1"/>
    <property type="molecule type" value="Genomic_DNA"/>
</dbReference>
<dbReference type="PANTHER" id="PTHR47129:SF1">
    <property type="entry name" value="NMRA-LIKE DOMAIN-CONTAINING PROTEIN"/>
    <property type="match status" value="1"/>
</dbReference>
<sequence length="297" mass="31565">MLVILVTGATGQLGSAVIDRLLERTDPAGVAALVRDPDKAAGIAARGVSVRVGDYDDPDALDRAMQGVDRVLLIAGTAPQARVQQHRNVIDAAQRAGVSLIGFAGRSMQNADASQTPLMGDYFATEDRIRSSGLPHALFRNGLYMDTVPLYVGGAGVFENGLRVPVGEGRVAYALRREMGEAIANAMLDHGGENRTYVVAAPVTYGFDDVAAALGEVSGRPLSYIRVTEEEYIAGAVRSGTPEEVANNVLGFYRDIRDNRLDETSGDLELLLGRRPAGLVEGLRELFSLPESTSPAP</sequence>
<dbReference type="GO" id="GO:0003955">
    <property type="term" value="F:NAD(P)H dehydrogenase (quinone) activity"/>
    <property type="evidence" value="ECO:0007669"/>
    <property type="project" value="UniProtKB-EC"/>
</dbReference>
<accession>A0A841EFS8</accession>
<feature type="domain" description="NmrA-like" evidence="1">
    <location>
        <begin position="4"/>
        <end position="246"/>
    </location>
</feature>
<dbReference type="InterPro" id="IPR008030">
    <property type="entry name" value="NmrA-like"/>
</dbReference>
<dbReference type="SUPFAM" id="SSF51735">
    <property type="entry name" value="NAD(P)-binding Rossmann-fold domains"/>
    <property type="match status" value="1"/>
</dbReference>
<proteinExistence type="predicted"/>
<evidence type="ECO:0000313" key="3">
    <source>
        <dbReference type="Proteomes" id="UP000578077"/>
    </source>
</evidence>
<dbReference type="Gene3D" id="3.90.25.10">
    <property type="entry name" value="UDP-galactose 4-epimerase, domain 1"/>
    <property type="match status" value="1"/>
</dbReference>
<dbReference type="Pfam" id="PF05368">
    <property type="entry name" value="NmrA"/>
    <property type="match status" value="1"/>
</dbReference>
<dbReference type="Proteomes" id="UP000578077">
    <property type="component" value="Unassembled WGS sequence"/>
</dbReference>
<dbReference type="CDD" id="cd05269">
    <property type="entry name" value="TMR_SDR_a"/>
    <property type="match status" value="1"/>
</dbReference>
<evidence type="ECO:0000259" key="1">
    <source>
        <dbReference type="Pfam" id="PF05368"/>
    </source>
</evidence>
<comment type="caution">
    <text evidence="2">The sequence shown here is derived from an EMBL/GenBank/DDBJ whole genome shotgun (WGS) entry which is preliminary data.</text>
</comment>
<reference evidence="2 3" key="1">
    <citation type="submission" date="2020-08" db="EMBL/GenBank/DDBJ databases">
        <title>Sequencing the genomes of 1000 actinobacteria strains.</title>
        <authorList>
            <person name="Klenk H.-P."/>
        </authorList>
    </citation>
    <scope>NUCLEOTIDE SEQUENCE [LARGE SCALE GENOMIC DNA]</scope>
    <source>
        <strain evidence="2 3">DSM 44593</strain>
    </source>
</reference>
<gene>
    <name evidence="2" type="ORF">HNR25_003489</name>
</gene>
<organism evidence="2 3">
    <name type="scientific">Streptomonospora salina</name>
    <dbReference type="NCBI Taxonomy" id="104205"/>
    <lineage>
        <taxon>Bacteria</taxon>
        <taxon>Bacillati</taxon>
        <taxon>Actinomycetota</taxon>
        <taxon>Actinomycetes</taxon>
        <taxon>Streptosporangiales</taxon>
        <taxon>Nocardiopsidaceae</taxon>
        <taxon>Streptomonospora</taxon>
    </lineage>
</organism>
<dbReference type="AlphaFoldDB" id="A0A841EFS8"/>